<dbReference type="Proteomes" id="UP001303001">
    <property type="component" value="Chromosome"/>
</dbReference>
<evidence type="ECO:0000313" key="3">
    <source>
        <dbReference type="Proteomes" id="UP001303001"/>
    </source>
</evidence>
<sequence>MADTRRPLAPRPPVRLRPAPPLDPPCTDQDPTWGDTWGNVDQLALDLFDPRRRDPDRPAGRAADRSTGRGADVRPVPAGPGRSAGPPPAALVTATPEAARAAHRFVRTFLEIANGYRPPGQLRPLCLPEAAARVTAELTRAARRVGPARRRAARPVLHLRRLRVCEPRTGAVEAAAVLAGAGGASWAIALRLEHRRGAWLCTVLDAL</sequence>
<dbReference type="EMBL" id="CP134876">
    <property type="protein sequence ID" value="WNM41001.1"/>
    <property type="molecule type" value="Genomic_DNA"/>
</dbReference>
<feature type="compositionally biased region" description="Pro residues" evidence="1">
    <location>
        <begin position="9"/>
        <end position="24"/>
    </location>
</feature>
<feature type="compositionally biased region" description="Basic and acidic residues" evidence="1">
    <location>
        <begin position="48"/>
        <end position="67"/>
    </location>
</feature>
<name>A0ABZ0A308_9ACTN</name>
<accession>A0ABZ0A308</accession>
<proteinExistence type="predicted"/>
<evidence type="ECO:0000256" key="1">
    <source>
        <dbReference type="SAM" id="MobiDB-lite"/>
    </source>
</evidence>
<dbReference type="InterPro" id="IPR045596">
    <property type="entry name" value="DUF6459"/>
</dbReference>
<dbReference type="RefSeq" id="WP_313722929.1">
    <property type="nucleotide sequence ID" value="NZ_CP134876.1"/>
</dbReference>
<organism evidence="2 3">
    <name type="scientific">Micromonospora halotolerans</name>
    <dbReference type="NCBI Taxonomy" id="709879"/>
    <lineage>
        <taxon>Bacteria</taxon>
        <taxon>Bacillati</taxon>
        <taxon>Actinomycetota</taxon>
        <taxon>Actinomycetes</taxon>
        <taxon>Micromonosporales</taxon>
        <taxon>Micromonosporaceae</taxon>
        <taxon>Micromonospora</taxon>
    </lineage>
</organism>
<gene>
    <name evidence="2" type="ORF">RMN56_06525</name>
</gene>
<keyword evidence="3" id="KW-1185">Reference proteome</keyword>
<reference evidence="2 3" key="1">
    <citation type="submission" date="2023-09" db="EMBL/GenBank/DDBJ databases">
        <title>Micromonospora halotolerans DSM 45598 genome sequence.</title>
        <authorList>
            <person name="Mo P."/>
        </authorList>
    </citation>
    <scope>NUCLEOTIDE SEQUENCE [LARGE SCALE GENOMIC DNA]</scope>
    <source>
        <strain evidence="2 3">DSM 45598</strain>
    </source>
</reference>
<evidence type="ECO:0000313" key="2">
    <source>
        <dbReference type="EMBL" id="WNM41001.1"/>
    </source>
</evidence>
<dbReference type="Pfam" id="PF20060">
    <property type="entry name" value="DUF6459"/>
    <property type="match status" value="1"/>
</dbReference>
<feature type="region of interest" description="Disordered" evidence="1">
    <location>
        <begin position="1"/>
        <end position="90"/>
    </location>
</feature>
<protein>
    <submittedName>
        <fullName evidence="2">Rv3235 family protein</fullName>
    </submittedName>
</protein>
<feature type="compositionally biased region" description="Low complexity" evidence="1">
    <location>
        <begin position="75"/>
        <end position="84"/>
    </location>
</feature>